<accession>A0A6J4MRC1</accession>
<sequence>CFLTRLAGRATSRTPCSTKPSPRRCAP</sequence>
<feature type="non-terminal residue" evidence="1">
    <location>
        <position position="27"/>
    </location>
</feature>
<evidence type="ECO:0000313" key="1">
    <source>
        <dbReference type="EMBL" id="CAA9364935.1"/>
    </source>
</evidence>
<reference evidence="1" key="1">
    <citation type="submission" date="2020-02" db="EMBL/GenBank/DDBJ databases">
        <authorList>
            <person name="Meier V. D."/>
        </authorList>
    </citation>
    <scope>NUCLEOTIDE SEQUENCE</scope>
    <source>
        <strain evidence="1">AVDCRST_MAG90</strain>
    </source>
</reference>
<organism evidence="1">
    <name type="scientific">uncultured Microvirga sp</name>
    <dbReference type="NCBI Taxonomy" id="412392"/>
    <lineage>
        <taxon>Bacteria</taxon>
        <taxon>Pseudomonadati</taxon>
        <taxon>Pseudomonadota</taxon>
        <taxon>Alphaproteobacteria</taxon>
        <taxon>Hyphomicrobiales</taxon>
        <taxon>Methylobacteriaceae</taxon>
        <taxon>Microvirga</taxon>
        <taxon>environmental samples</taxon>
    </lineage>
</organism>
<feature type="non-terminal residue" evidence="1">
    <location>
        <position position="1"/>
    </location>
</feature>
<dbReference type="EMBL" id="CADCUC010000703">
    <property type="protein sequence ID" value="CAA9364935.1"/>
    <property type="molecule type" value="Genomic_DNA"/>
</dbReference>
<gene>
    <name evidence="1" type="ORF">AVDCRST_MAG90-3296</name>
</gene>
<name>A0A6J4MRC1_9HYPH</name>
<proteinExistence type="predicted"/>
<dbReference type="AlphaFoldDB" id="A0A6J4MRC1"/>
<protein>
    <submittedName>
        <fullName evidence="1">Uncharacterized protein</fullName>
    </submittedName>
</protein>